<reference evidence="2" key="3">
    <citation type="submission" date="2011-03" db="EMBL/GenBank/DDBJ databases">
        <title>Annotation of Magnaporthe poae ATCC 64411.</title>
        <authorList>
            <person name="Ma L.-J."/>
            <person name="Dead R."/>
            <person name="Young S.K."/>
            <person name="Zeng Q."/>
            <person name="Gargeya S."/>
            <person name="Fitzgerald M."/>
            <person name="Haas B."/>
            <person name="Abouelleil A."/>
            <person name="Alvarado L."/>
            <person name="Arachchi H.M."/>
            <person name="Berlin A."/>
            <person name="Brown A."/>
            <person name="Chapman S.B."/>
            <person name="Chen Z."/>
            <person name="Dunbar C."/>
            <person name="Freedman E."/>
            <person name="Gearin G."/>
            <person name="Gellesch M."/>
            <person name="Goldberg J."/>
            <person name="Griggs A."/>
            <person name="Gujja S."/>
            <person name="Heiman D."/>
            <person name="Howarth C."/>
            <person name="Larson L."/>
            <person name="Lui A."/>
            <person name="MacDonald P.J.P."/>
            <person name="Mehta T."/>
            <person name="Montmayeur A."/>
            <person name="Murphy C."/>
            <person name="Neiman D."/>
            <person name="Pearson M."/>
            <person name="Priest M."/>
            <person name="Roberts A."/>
            <person name="Saif S."/>
            <person name="Shea T."/>
            <person name="Shenoy N."/>
            <person name="Sisk P."/>
            <person name="Stolte C."/>
            <person name="Sykes S."/>
            <person name="Yandava C."/>
            <person name="Wortman J."/>
            <person name="Nusbaum C."/>
            <person name="Birren B."/>
        </authorList>
    </citation>
    <scope>NUCLEOTIDE SEQUENCE</scope>
    <source>
        <strain evidence="2">ATCC 64411</strain>
    </source>
</reference>
<dbReference type="EnsemblFungi" id="MAPG_11375T0">
    <property type="protein sequence ID" value="MAPG_11375T0"/>
    <property type="gene ID" value="MAPG_11375"/>
</dbReference>
<dbReference type="EMBL" id="GL876980">
    <property type="protein sequence ID" value="KLU92429.1"/>
    <property type="molecule type" value="Genomic_DNA"/>
</dbReference>
<sequence>MSGFDDPIVRHVYGLDRRWDTNPDREPAVLRTNRQPMREPATARWDLDISAADFAELKLGFKPKQMEDKWAIAATAEPDGDGVTSVHIMRSWRGSECYILHVKPTGTDGTDGTGGARIESITWEQVLSESATARHTEKRAKMMAAYLCRIHVGCALEKLPAYDTATIWGSDGDDEVEEGKDKDTQSRDVEGASSGGI</sequence>
<protein>
    <submittedName>
        <fullName evidence="2 3">Uncharacterized protein</fullName>
    </submittedName>
</protein>
<dbReference type="VEuPathDB" id="FungiDB:MAPG_11375"/>
<evidence type="ECO:0000313" key="4">
    <source>
        <dbReference type="Proteomes" id="UP000011715"/>
    </source>
</evidence>
<organism evidence="3 4">
    <name type="scientific">Magnaporthiopsis poae (strain ATCC 64411 / 73-15)</name>
    <name type="common">Kentucky bluegrass fungus</name>
    <name type="synonym">Magnaporthe poae</name>
    <dbReference type="NCBI Taxonomy" id="644358"/>
    <lineage>
        <taxon>Eukaryota</taxon>
        <taxon>Fungi</taxon>
        <taxon>Dikarya</taxon>
        <taxon>Ascomycota</taxon>
        <taxon>Pezizomycotina</taxon>
        <taxon>Sordariomycetes</taxon>
        <taxon>Sordariomycetidae</taxon>
        <taxon>Magnaporthales</taxon>
        <taxon>Magnaporthaceae</taxon>
        <taxon>Magnaporthiopsis</taxon>
    </lineage>
</organism>
<feature type="region of interest" description="Disordered" evidence="1">
    <location>
        <begin position="168"/>
        <end position="197"/>
    </location>
</feature>
<dbReference type="EMBL" id="ADBL01002801">
    <property type="status" value="NOT_ANNOTATED_CDS"/>
    <property type="molecule type" value="Genomic_DNA"/>
</dbReference>
<reference evidence="4" key="2">
    <citation type="submission" date="2010-05" db="EMBL/GenBank/DDBJ databases">
        <title>The genome sequence of Magnaporthe poae strain ATCC 64411.</title>
        <authorList>
            <person name="Ma L.-J."/>
            <person name="Dead R."/>
            <person name="Young S."/>
            <person name="Zeng Q."/>
            <person name="Koehrsen M."/>
            <person name="Alvarado L."/>
            <person name="Berlin A."/>
            <person name="Chapman S.B."/>
            <person name="Chen Z."/>
            <person name="Freedman E."/>
            <person name="Gellesch M."/>
            <person name="Goldberg J."/>
            <person name="Griggs A."/>
            <person name="Gujja S."/>
            <person name="Heilman E.R."/>
            <person name="Heiman D."/>
            <person name="Hepburn T."/>
            <person name="Howarth C."/>
            <person name="Jen D."/>
            <person name="Larson L."/>
            <person name="Mehta T."/>
            <person name="Neiman D."/>
            <person name="Pearson M."/>
            <person name="Roberts A."/>
            <person name="Saif S."/>
            <person name="Shea T."/>
            <person name="Shenoy N."/>
            <person name="Sisk P."/>
            <person name="Stolte C."/>
            <person name="Sykes S."/>
            <person name="Walk T."/>
            <person name="White J."/>
            <person name="Yandava C."/>
            <person name="Haas B."/>
            <person name="Nusbaum C."/>
            <person name="Birren B."/>
        </authorList>
    </citation>
    <scope>NUCLEOTIDE SEQUENCE [LARGE SCALE GENOMIC DNA]</scope>
    <source>
        <strain evidence="4">ATCC 64411 / 73-15</strain>
    </source>
</reference>
<evidence type="ECO:0000256" key="1">
    <source>
        <dbReference type="SAM" id="MobiDB-lite"/>
    </source>
</evidence>
<dbReference type="AlphaFoldDB" id="A0A0C4EF40"/>
<reference evidence="3" key="5">
    <citation type="submission" date="2015-06" db="UniProtKB">
        <authorList>
            <consortium name="EnsemblFungi"/>
        </authorList>
    </citation>
    <scope>IDENTIFICATION</scope>
    <source>
        <strain evidence="3">ATCC 64411</strain>
    </source>
</reference>
<accession>A0A0C4EF40</accession>
<dbReference type="Proteomes" id="UP000011715">
    <property type="component" value="Unassembled WGS sequence"/>
</dbReference>
<reference evidence="2" key="1">
    <citation type="submission" date="2010-05" db="EMBL/GenBank/DDBJ databases">
        <title>The Genome Sequence of Magnaporthe poae strain ATCC 64411.</title>
        <authorList>
            <consortium name="The Broad Institute Genome Sequencing Platform"/>
            <consortium name="Broad Institute Genome Sequencing Center for Infectious Disease"/>
            <person name="Ma L.-J."/>
            <person name="Dead R."/>
            <person name="Young S."/>
            <person name="Zeng Q."/>
            <person name="Koehrsen M."/>
            <person name="Alvarado L."/>
            <person name="Berlin A."/>
            <person name="Chapman S.B."/>
            <person name="Chen Z."/>
            <person name="Freedman E."/>
            <person name="Gellesch M."/>
            <person name="Goldberg J."/>
            <person name="Griggs A."/>
            <person name="Gujja S."/>
            <person name="Heilman E.R."/>
            <person name="Heiman D."/>
            <person name="Hepburn T."/>
            <person name="Howarth C."/>
            <person name="Jen D."/>
            <person name="Larson L."/>
            <person name="Mehta T."/>
            <person name="Neiman D."/>
            <person name="Pearson M."/>
            <person name="Roberts A."/>
            <person name="Saif S."/>
            <person name="Shea T."/>
            <person name="Shenoy N."/>
            <person name="Sisk P."/>
            <person name="Stolte C."/>
            <person name="Sykes S."/>
            <person name="Walk T."/>
            <person name="White J."/>
            <person name="Yandava C."/>
            <person name="Haas B."/>
            <person name="Nusbaum C."/>
            <person name="Birren B."/>
        </authorList>
    </citation>
    <scope>NUCLEOTIDE SEQUENCE</scope>
    <source>
        <strain evidence="2">ATCC 64411</strain>
    </source>
</reference>
<dbReference type="eggNOG" id="ENOG502RU96">
    <property type="taxonomic scope" value="Eukaryota"/>
</dbReference>
<evidence type="ECO:0000313" key="2">
    <source>
        <dbReference type="EMBL" id="KLU92429.1"/>
    </source>
</evidence>
<keyword evidence="4" id="KW-1185">Reference proteome</keyword>
<proteinExistence type="predicted"/>
<name>A0A0C4EF40_MAGP6</name>
<feature type="compositionally biased region" description="Basic and acidic residues" evidence="1">
    <location>
        <begin position="179"/>
        <end position="190"/>
    </location>
</feature>
<reference evidence="3" key="4">
    <citation type="journal article" date="2015" name="G3 (Bethesda)">
        <title>Genome sequences of three phytopathogenic species of the Magnaporthaceae family of fungi.</title>
        <authorList>
            <person name="Okagaki L.H."/>
            <person name="Nunes C.C."/>
            <person name="Sailsbery J."/>
            <person name="Clay B."/>
            <person name="Brown D."/>
            <person name="John T."/>
            <person name="Oh Y."/>
            <person name="Young N."/>
            <person name="Fitzgerald M."/>
            <person name="Haas B.J."/>
            <person name="Zeng Q."/>
            <person name="Young S."/>
            <person name="Adiconis X."/>
            <person name="Fan L."/>
            <person name="Levin J.Z."/>
            <person name="Mitchell T.K."/>
            <person name="Okubara P.A."/>
            <person name="Farman M.L."/>
            <person name="Kohn L.M."/>
            <person name="Birren B."/>
            <person name="Ma L.-J."/>
            <person name="Dean R.A."/>
        </authorList>
    </citation>
    <scope>NUCLEOTIDE SEQUENCE</scope>
    <source>
        <strain evidence="3">ATCC 64411 / 73-15</strain>
    </source>
</reference>
<dbReference type="OrthoDB" id="4521980at2759"/>
<gene>
    <name evidence="2" type="ORF">MAPG_11375</name>
</gene>
<evidence type="ECO:0000313" key="3">
    <source>
        <dbReference type="EnsemblFungi" id="MAPG_11375T0"/>
    </source>
</evidence>